<dbReference type="InterPro" id="IPR021782">
    <property type="entry name" value="DUF3347"/>
</dbReference>
<dbReference type="Proteomes" id="UP000609064">
    <property type="component" value="Unassembled WGS sequence"/>
</dbReference>
<keyword evidence="1" id="KW-0732">Signal</keyword>
<comment type="caution">
    <text evidence="3">The sequence shown here is derived from an EMBL/GenBank/DDBJ whole genome shotgun (WGS) entry which is preliminary data.</text>
</comment>
<proteinExistence type="predicted"/>
<accession>A0A916YRH4</accession>
<name>A0A916YRH4_9BACT</name>
<reference evidence="3" key="1">
    <citation type="journal article" date="2014" name="Int. J. Syst. Evol. Microbiol.">
        <title>Complete genome sequence of Corynebacterium casei LMG S-19264T (=DSM 44701T), isolated from a smear-ripened cheese.</title>
        <authorList>
            <consortium name="US DOE Joint Genome Institute (JGI-PGF)"/>
            <person name="Walter F."/>
            <person name="Albersmeier A."/>
            <person name="Kalinowski J."/>
            <person name="Ruckert C."/>
        </authorList>
    </citation>
    <scope>NUCLEOTIDE SEQUENCE</scope>
    <source>
        <strain evidence="3">CGMCC 1.15958</strain>
    </source>
</reference>
<dbReference type="Pfam" id="PF11827">
    <property type="entry name" value="DUF3347"/>
    <property type="match status" value="1"/>
</dbReference>
<evidence type="ECO:0000256" key="1">
    <source>
        <dbReference type="SAM" id="SignalP"/>
    </source>
</evidence>
<feature type="signal peptide" evidence="1">
    <location>
        <begin position="1"/>
        <end position="20"/>
    </location>
</feature>
<feature type="chain" id="PRO_5038032566" description="DUF3347 domain-containing protein" evidence="1">
    <location>
        <begin position="21"/>
        <end position="173"/>
    </location>
</feature>
<evidence type="ECO:0000313" key="4">
    <source>
        <dbReference type="Proteomes" id="UP000609064"/>
    </source>
</evidence>
<gene>
    <name evidence="3" type="ORF">GCM10011514_21590</name>
</gene>
<dbReference type="EMBL" id="BMKK01000004">
    <property type="protein sequence ID" value="GGD57214.1"/>
    <property type="molecule type" value="Genomic_DNA"/>
</dbReference>
<feature type="domain" description="DUF3347" evidence="2">
    <location>
        <begin position="40"/>
        <end position="130"/>
    </location>
</feature>
<sequence>MKTIKHTIILIAFFASNTFAQNGKFDKIDAITANQVNTLINSYYAIKDALVATDGSKASIEAKNFLAKLDVIDQSKMTTEQKFFFKPLNERMSSDAKHISENKDPEHQREHFRELSTNMVSLIKAFGNTEDSFVQYCPMVKKSWLSNNKAIKNPYYGNKMLNCGKVTEIISKK</sequence>
<evidence type="ECO:0000313" key="3">
    <source>
        <dbReference type="EMBL" id="GGD57214.1"/>
    </source>
</evidence>
<reference evidence="3" key="2">
    <citation type="submission" date="2020-09" db="EMBL/GenBank/DDBJ databases">
        <authorList>
            <person name="Sun Q."/>
            <person name="Zhou Y."/>
        </authorList>
    </citation>
    <scope>NUCLEOTIDE SEQUENCE</scope>
    <source>
        <strain evidence="3">CGMCC 1.15958</strain>
    </source>
</reference>
<organism evidence="3 4">
    <name type="scientific">Emticicia aquatilis</name>
    <dbReference type="NCBI Taxonomy" id="1537369"/>
    <lineage>
        <taxon>Bacteria</taxon>
        <taxon>Pseudomonadati</taxon>
        <taxon>Bacteroidota</taxon>
        <taxon>Cytophagia</taxon>
        <taxon>Cytophagales</taxon>
        <taxon>Leadbetterellaceae</taxon>
        <taxon>Emticicia</taxon>
    </lineage>
</organism>
<dbReference type="AlphaFoldDB" id="A0A916YRH4"/>
<protein>
    <recommendedName>
        <fullName evidence="2">DUF3347 domain-containing protein</fullName>
    </recommendedName>
</protein>
<dbReference type="RefSeq" id="WP_188766089.1">
    <property type="nucleotide sequence ID" value="NZ_BMKK01000004.1"/>
</dbReference>
<keyword evidence="4" id="KW-1185">Reference proteome</keyword>
<evidence type="ECO:0000259" key="2">
    <source>
        <dbReference type="Pfam" id="PF11827"/>
    </source>
</evidence>